<dbReference type="SUPFAM" id="SSF46785">
    <property type="entry name" value="Winged helix' DNA-binding domain"/>
    <property type="match status" value="1"/>
</dbReference>
<dbReference type="Proteomes" id="UP001501747">
    <property type="component" value="Unassembled WGS sequence"/>
</dbReference>
<dbReference type="InterPro" id="IPR001845">
    <property type="entry name" value="HTH_ArsR_DNA-bd_dom"/>
</dbReference>
<evidence type="ECO:0000259" key="1">
    <source>
        <dbReference type="SMART" id="SM00418"/>
    </source>
</evidence>
<feature type="domain" description="HTH arsR-type" evidence="1">
    <location>
        <begin position="23"/>
        <end position="130"/>
    </location>
</feature>
<accession>A0ABP7STA8</accession>
<comment type="caution">
    <text evidence="2">The sequence shown here is derived from an EMBL/GenBank/DDBJ whole genome shotgun (WGS) entry which is preliminary data.</text>
</comment>
<keyword evidence="3" id="KW-1185">Reference proteome</keyword>
<proteinExistence type="predicted"/>
<protein>
    <recommendedName>
        <fullName evidence="1">HTH arsR-type domain-containing protein</fullName>
    </recommendedName>
</protein>
<evidence type="ECO:0000313" key="3">
    <source>
        <dbReference type="Proteomes" id="UP001501747"/>
    </source>
</evidence>
<reference evidence="3" key="1">
    <citation type="journal article" date="2019" name="Int. J. Syst. Evol. Microbiol.">
        <title>The Global Catalogue of Microorganisms (GCM) 10K type strain sequencing project: providing services to taxonomists for standard genome sequencing and annotation.</title>
        <authorList>
            <consortium name="The Broad Institute Genomics Platform"/>
            <consortium name="The Broad Institute Genome Sequencing Center for Infectious Disease"/>
            <person name="Wu L."/>
            <person name="Ma J."/>
        </authorList>
    </citation>
    <scope>NUCLEOTIDE SEQUENCE [LARGE SCALE GENOMIC DNA]</scope>
    <source>
        <strain evidence="3">JCM 17342</strain>
    </source>
</reference>
<dbReference type="Gene3D" id="1.10.10.10">
    <property type="entry name" value="Winged helix-like DNA-binding domain superfamily/Winged helix DNA-binding domain"/>
    <property type="match status" value="1"/>
</dbReference>
<gene>
    <name evidence="2" type="ORF">GCM10022247_43780</name>
</gene>
<name>A0ABP7STA8_9PSEU</name>
<organism evidence="2 3">
    <name type="scientific">Allokutzneria multivorans</name>
    <dbReference type="NCBI Taxonomy" id="1142134"/>
    <lineage>
        <taxon>Bacteria</taxon>
        <taxon>Bacillati</taxon>
        <taxon>Actinomycetota</taxon>
        <taxon>Actinomycetes</taxon>
        <taxon>Pseudonocardiales</taxon>
        <taxon>Pseudonocardiaceae</taxon>
        <taxon>Allokutzneria</taxon>
    </lineage>
</organism>
<dbReference type="InterPro" id="IPR036388">
    <property type="entry name" value="WH-like_DNA-bd_sf"/>
</dbReference>
<sequence>MAPTPTGPPDPPADDVVRVETDQQLHALGSLVRHRVLRVLRDAPATVTQIADHLGIAKGSSNYHVKVLAKAGLIQVVDSRKVRGVTELYYGLAGQIHLPDSGPGQPNTLMRNALADVEAAPGDAVKDMRHKFLRLSPENLDRAVEKIAALHAELAALHDPQESAVDLFTALYRPQDTKPRDTSS</sequence>
<dbReference type="InterPro" id="IPR036390">
    <property type="entry name" value="WH_DNA-bd_sf"/>
</dbReference>
<dbReference type="RefSeq" id="WP_344877672.1">
    <property type="nucleotide sequence ID" value="NZ_BAABAL010000017.1"/>
</dbReference>
<dbReference type="EMBL" id="BAABAL010000017">
    <property type="protein sequence ID" value="GAA4016027.1"/>
    <property type="molecule type" value="Genomic_DNA"/>
</dbReference>
<dbReference type="SMART" id="SM00418">
    <property type="entry name" value="HTH_ARSR"/>
    <property type="match status" value="1"/>
</dbReference>
<dbReference type="Pfam" id="PF12840">
    <property type="entry name" value="HTH_20"/>
    <property type="match status" value="1"/>
</dbReference>
<dbReference type="CDD" id="cd00090">
    <property type="entry name" value="HTH_ARSR"/>
    <property type="match status" value="1"/>
</dbReference>
<dbReference type="InterPro" id="IPR011991">
    <property type="entry name" value="ArsR-like_HTH"/>
</dbReference>
<evidence type="ECO:0000313" key="2">
    <source>
        <dbReference type="EMBL" id="GAA4016027.1"/>
    </source>
</evidence>